<feature type="domain" description="Ribosomal protein eL8/eL30/eS12/Gadd45" evidence="2">
    <location>
        <begin position="5"/>
        <end position="93"/>
    </location>
</feature>
<evidence type="ECO:0000259" key="2">
    <source>
        <dbReference type="Pfam" id="PF01248"/>
    </source>
</evidence>
<evidence type="ECO:0000313" key="4">
    <source>
        <dbReference type="Proteomes" id="UP000315289"/>
    </source>
</evidence>
<dbReference type="InterPro" id="IPR004038">
    <property type="entry name" value="Ribosomal_eL8/eL30/eS12/Gad45"/>
</dbReference>
<evidence type="ECO:0000313" key="3">
    <source>
        <dbReference type="EMBL" id="TVP39617.1"/>
    </source>
</evidence>
<sequence length="100" mass="11095">MNEKKLAKFLKEGVTNNKIKTGYKEVLQYIKGTKIIVLSKSLTPEKEEKIKKSAEESDISVIQYPGNSVLLGRLCSLSYGTSVVSLKNVSDEEVKELISS</sequence>
<keyword evidence="1 3" id="KW-0687">Ribonucleoprotein</keyword>
<protein>
    <submittedName>
        <fullName evidence="3">Putative Ribosomal protein L7Ae</fullName>
    </submittedName>
</protein>
<comment type="caution">
    <text evidence="3">The sequence shown here is derived from an EMBL/GenBank/DDBJ whole genome shotgun (WGS) entry which is preliminary data.</text>
</comment>
<dbReference type="EMBL" id="VOAH01000014">
    <property type="protein sequence ID" value="TVP39617.1"/>
    <property type="molecule type" value="Genomic_DNA"/>
</dbReference>
<dbReference type="GO" id="GO:0005840">
    <property type="term" value="C:ribosome"/>
    <property type="evidence" value="ECO:0007669"/>
    <property type="project" value="UniProtKB-KW"/>
</dbReference>
<dbReference type="Pfam" id="PF01248">
    <property type="entry name" value="Ribosomal_L7Ae"/>
    <property type="match status" value="1"/>
</dbReference>
<dbReference type="InterPro" id="IPR029064">
    <property type="entry name" value="Ribosomal_eL30-like_sf"/>
</dbReference>
<dbReference type="Gene3D" id="3.30.1330.30">
    <property type="match status" value="1"/>
</dbReference>
<accession>A0A557SSN1</accession>
<name>A0A557SSN1_9ARCH</name>
<dbReference type="Proteomes" id="UP000315289">
    <property type="component" value="Unassembled WGS sequence"/>
</dbReference>
<dbReference type="SUPFAM" id="SSF55315">
    <property type="entry name" value="L30e-like"/>
    <property type="match status" value="1"/>
</dbReference>
<dbReference type="AlphaFoldDB" id="A0A557SSN1"/>
<dbReference type="OrthoDB" id="11377at2157"/>
<organism evidence="3 4">
    <name type="scientific">Candidatus Nitrosocosmicus arcticus</name>
    <dbReference type="NCBI Taxonomy" id="2035267"/>
    <lineage>
        <taxon>Archaea</taxon>
        <taxon>Nitrososphaerota</taxon>
        <taxon>Nitrososphaeria</taxon>
        <taxon>Nitrososphaerales</taxon>
        <taxon>Nitrososphaeraceae</taxon>
        <taxon>Candidatus Nitrosocosmicus</taxon>
    </lineage>
</organism>
<dbReference type="RefSeq" id="WP_144733462.1">
    <property type="nucleotide sequence ID" value="NZ_ML675589.1"/>
</dbReference>
<keyword evidence="4" id="KW-1185">Reference proteome</keyword>
<gene>
    <name evidence="3" type="ORF">NARC_140072</name>
</gene>
<evidence type="ECO:0000256" key="1">
    <source>
        <dbReference type="ARBA" id="ARBA00022980"/>
    </source>
</evidence>
<keyword evidence="1 3" id="KW-0689">Ribosomal protein</keyword>
<reference evidence="3 4" key="1">
    <citation type="journal article" date="2019" name="Front. Microbiol.">
        <title>Ammonia Oxidation by the Arctic Terrestrial Thaumarchaeote Candidatus Nitrosocosmicus arcticus Is Stimulated by Increasing Temperatures.</title>
        <authorList>
            <person name="Alves R.J.E."/>
            <person name="Kerou M."/>
            <person name="Zappe A."/>
            <person name="Bittner R."/>
            <person name="Abby S.S."/>
            <person name="Schmidt H.A."/>
            <person name="Pfeifer K."/>
            <person name="Schleper C."/>
        </authorList>
    </citation>
    <scope>NUCLEOTIDE SEQUENCE [LARGE SCALE GENOMIC DNA]</scope>
    <source>
        <strain evidence="3 4">Kfb</strain>
    </source>
</reference>
<proteinExistence type="predicted"/>